<dbReference type="GO" id="GO:0005886">
    <property type="term" value="C:plasma membrane"/>
    <property type="evidence" value="ECO:0007669"/>
    <property type="project" value="UniProtKB-SubCell"/>
</dbReference>
<dbReference type="GO" id="GO:0016776">
    <property type="term" value="F:phosphotransferase activity, phosphate group as acceptor"/>
    <property type="evidence" value="ECO:0007669"/>
    <property type="project" value="TreeGrafter"/>
</dbReference>
<feature type="domain" description="Sulfatase N-terminal" evidence="8">
    <location>
        <begin position="104"/>
        <end position="371"/>
    </location>
</feature>
<dbReference type="PATRIC" id="fig|419005.5.peg.2257"/>
<reference evidence="9 10" key="1">
    <citation type="submission" date="2016-01" db="EMBL/GenBank/DDBJ databases">
        <authorList>
            <person name="Oliw E.H."/>
        </authorList>
    </citation>
    <scope>NUCLEOTIDE SEQUENCE [LARGE SCALE GENOMIC DNA]</scope>
    <source>
        <strain evidence="9 10">DNF00307</strain>
    </source>
</reference>
<accession>A0A134B2U4</accession>
<comment type="subcellular location">
    <subcellularLocation>
        <location evidence="1">Cell membrane</location>
        <topology evidence="1">Multi-pass membrane protein</topology>
    </subcellularLocation>
</comment>
<gene>
    <name evidence="9" type="ORF">HMPREF1860_02256</name>
</gene>
<dbReference type="InterPro" id="IPR017850">
    <property type="entry name" value="Alkaline_phosphatase_core_sf"/>
</dbReference>
<evidence type="ECO:0000256" key="7">
    <source>
        <dbReference type="SAM" id="Phobius"/>
    </source>
</evidence>
<dbReference type="InterPro" id="IPR000917">
    <property type="entry name" value="Sulfatase_N"/>
</dbReference>
<keyword evidence="4 7" id="KW-0812">Transmembrane</keyword>
<dbReference type="GO" id="GO:0009244">
    <property type="term" value="P:lipopolysaccharide core region biosynthetic process"/>
    <property type="evidence" value="ECO:0007669"/>
    <property type="project" value="TreeGrafter"/>
</dbReference>
<dbReference type="PANTHER" id="PTHR30443">
    <property type="entry name" value="INNER MEMBRANE PROTEIN"/>
    <property type="match status" value="1"/>
</dbReference>
<evidence type="ECO:0000259" key="8">
    <source>
        <dbReference type="Pfam" id="PF00884"/>
    </source>
</evidence>
<dbReference type="EMBL" id="LSDL01000153">
    <property type="protein sequence ID" value="KXB74264.1"/>
    <property type="molecule type" value="Genomic_DNA"/>
</dbReference>
<keyword evidence="3" id="KW-0808">Transferase</keyword>
<dbReference type="AlphaFoldDB" id="A0A134B2U4"/>
<dbReference type="Pfam" id="PF00884">
    <property type="entry name" value="Sulfatase"/>
    <property type="match status" value="1"/>
</dbReference>
<sequence length="438" mass="52450">MQSYVNLSIFSRLKHIIIIFITIFVLCGLYNISYLRGLLKCKSLQDIDNWSSLYNEYYFDYYTRTIYSLYAPIAVSNEINRSIESTYTACKSILPRVVNTEHLNIILVIGESYIKSHASIYGYKLNTTPFLEKELKNGNLFVFHNVITPYNTTSLAIKNMLSCNNLSKHEQWQDYPFFPALFKSFGYNVYFWDNQNKVGQHSDFTLNSYLSNVAIKKISYSDYNKNVYRYDNELIQNFWKQKMYSKADNLIIFHLWGQHLEAKERYPHINAFNRFNINMYRFRNERWITKSIKEEISEYDNATLYNDYVLSQIINKYRSYNAILIYLSDHGEEIYDYRNSKGRKNIPINKNLLESQYEIPFVIWCSDTYIKNNPKVIFSIKRSLYKPFKSDNLCHLLFHIGKVKIKYYKEEDDLLSEKYRCLKRIVYNKINFDKYVVN</sequence>
<organism evidence="9">
    <name type="scientific">Prevotella amnii</name>
    <dbReference type="NCBI Taxonomy" id="419005"/>
    <lineage>
        <taxon>Bacteria</taxon>
        <taxon>Pseudomonadati</taxon>
        <taxon>Bacteroidota</taxon>
        <taxon>Bacteroidia</taxon>
        <taxon>Bacteroidales</taxon>
        <taxon>Prevotellaceae</taxon>
        <taxon>Prevotella</taxon>
    </lineage>
</organism>
<dbReference type="InterPro" id="IPR040423">
    <property type="entry name" value="PEA_transferase"/>
</dbReference>
<dbReference type="InterPro" id="IPR058130">
    <property type="entry name" value="PEA_transf_C"/>
</dbReference>
<evidence type="ECO:0000313" key="10">
    <source>
        <dbReference type="Proteomes" id="UP000070531"/>
    </source>
</evidence>
<dbReference type="Proteomes" id="UP000070531">
    <property type="component" value="Unassembled WGS sequence"/>
</dbReference>
<evidence type="ECO:0000256" key="2">
    <source>
        <dbReference type="ARBA" id="ARBA00022475"/>
    </source>
</evidence>
<feature type="transmembrane region" description="Helical" evidence="7">
    <location>
        <begin position="15"/>
        <end position="35"/>
    </location>
</feature>
<proteinExistence type="predicted"/>
<dbReference type="STRING" id="419005.HMPREF1860_02256"/>
<keyword evidence="5 7" id="KW-1133">Transmembrane helix</keyword>
<name>A0A134B2U4_9BACT</name>
<dbReference type="Gene3D" id="3.40.720.10">
    <property type="entry name" value="Alkaline Phosphatase, subunit A"/>
    <property type="match status" value="1"/>
</dbReference>
<dbReference type="SUPFAM" id="SSF53649">
    <property type="entry name" value="Alkaline phosphatase-like"/>
    <property type="match status" value="1"/>
</dbReference>
<evidence type="ECO:0000256" key="5">
    <source>
        <dbReference type="ARBA" id="ARBA00022989"/>
    </source>
</evidence>
<evidence type="ECO:0000256" key="1">
    <source>
        <dbReference type="ARBA" id="ARBA00004651"/>
    </source>
</evidence>
<comment type="caution">
    <text evidence="9">The sequence shown here is derived from an EMBL/GenBank/DDBJ whole genome shotgun (WGS) entry which is preliminary data.</text>
</comment>
<evidence type="ECO:0000256" key="6">
    <source>
        <dbReference type="ARBA" id="ARBA00023136"/>
    </source>
</evidence>
<evidence type="ECO:0000256" key="4">
    <source>
        <dbReference type="ARBA" id="ARBA00022692"/>
    </source>
</evidence>
<dbReference type="PANTHER" id="PTHR30443:SF2">
    <property type="entry name" value="PHOSPHOETHANOLAMINE TRANSFERASE EPTC"/>
    <property type="match status" value="1"/>
</dbReference>
<evidence type="ECO:0000313" key="9">
    <source>
        <dbReference type="EMBL" id="KXB74264.1"/>
    </source>
</evidence>
<protein>
    <submittedName>
        <fullName evidence="9">Arylsulfatase</fullName>
    </submittedName>
</protein>
<keyword evidence="6 7" id="KW-0472">Membrane</keyword>
<keyword evidence="2" id="KW-1003">Cell membrane</keyword>
<evidence type="ECO:0000256" key="3">
    <source>
        <dbReference type="ARBA" id="ARBA00022679"/>
    </source>
</evidence>
<dbReference type="CDD" id="cd16017">
    <property type="entry name" value="LptA"/>
    <property type="match status" value="1"/>
</dbReference>